<dbReference type="PANTHER" id="PTHR21340">
    <property type="entry name" value="DIADENOSINE 5,5-P1,P4-TETRAPHOSPHATE PYROPHOSPHOHYDROLASE MUTT"/>
    <property type="match status" value="1"/>
</dbReference>
<comment type="similarity">
    <text evidence="2">Belongs to the Nudix hydrolase family.</text>
</comment>
<dbReference type="EMBL" id="JBCDNA010000001">
    <property type="protein sequence ID" value="MEL4454365.1"/>
    <property type="molecule type" value="Genomic_DNA"/>
</dbReference>
<evidence type="ECO:0000256" key="1">
    <source>
        <dbReference type="ARBA" id="ARBA00022801"/>
    </source>
</evidence>
<dbReference type="Gene3D" id="3.90.79.10">
    <property type="entry name" value="Nucleoside Triphosphate Pyrophosphohydrolase"/>
    <property type="match status" value="1"/>
</dbReference>
<accession>A0ABU9KXR6</accession>
<keyword evidence="1 2" id="KW-0378">Hydrolase</keyword>
<reference evidence="4 5" key="1">
    <citation type="submission" date="2024-04" db="EMBL/GenBank/DDBJ databases">
        <title>whole genome sequencing of Lutimonas vermicola strain IMCC1616.</title>
        <authorList>
            <person name="Bae S.S."/>
        </authorList>
    </citation>
    <scope>NUCLEOTIDE SEQUENCE [LARGE SCALE GENOMIC DNA]</scope>
    <source>
        <strain evidence="4 5">IMCC1616</strain>
    </source>
</reference>
<dbReference type="InterPro" id="IPR015797">
    <property type="entry name" value="NUDIX_hydrolase-like_dom_sf"/>
</dbReference>
<name>A0ABU9KXR6_9FLAO</name>
<comment type="caution">
    <text evidence="4">The sequence shown here is derived from an EMBL/GenBank/DDBJ whole genome shotgun (WGS) entry which is preliminary data.</text>
</comment>
<evidence type="ECO:0000256" key="2">
    <source>
        <dbReference type="RuleBase" id="RU003476"/>
    </source>
</evidence>
<dbReference type="PROSITE" id="PS00893">
    <property type="entry name" value="NUDIX_BOX"/>
    <property type="match status" value="1"/>
</dbReference>
<dbReference type="InterPro" id="IPR051325">
    <property type="entry name" value="Nudix_hydrolase_domain"/>
</dbReference>
<proteinExistence type="inferred from homology"/>
<dbReference type="Proteomes" id="UP001474120">
    <property type="component" value="Unassembled WGS sequence"/>
</dbReference>
<evidence type="ECO:0000259" key="3">
    <source>
        <dbReference type="PROSITE" id="PS51462"/>
    </source>
</evidence>
<dbReference type="PANTHER" id="PTHR21340:SF0">
    <property type="entry name" value="BIS(5'-NUCLEOSYL)-TETRAPHOSPHATASE [ASYMMETRICAL]"/>
    <property type="match status" value="1"/>
</dbReference>
<dbReference type="Pfam" id="PF00293">
    <property type="entry name" value="NUDIX"/>
    <property type="match status" value="1"/>
</dbReference>
<evidence type="ECO:0000313" key="5">
    <source>
        <dbReference type="Proteomes" id="UP001474120"/>
    </source>
</evidence>
<dbReference type="RefSeq" id="WP_342157894.1">
    <property type="nucleotide sequence ID" value="NZ_JBCDNA010000001.1"/>
</dbReference>
<dbReference type="CDD" id="cd03673">
    <property type="entry name" value="NUDIX_Ap6A_hydrolase"/>
    <property type="match status" value="1"/>
</dbReference>
<dbReference type="PROSITE" id="PS51462">
    <property type="entry name" value="NUDIX"/>
    <property type="match status" value="1"/>
</dbReference>
<protein>
    <submittedName>
        <fullName evidence="4">NUDIX domain-containing protein</fullName>
    </submittedName>
</protein>
<dbReference type="PRINTS" id="PR00502">
    <property type="entry name" value="NUDIXFAMILY"/>
</dbReference>
<keyword evidence="5" id="KW-1185">Reference proteome</keyword>
<dbReference type="InterPro" id="IPR020084">
    <property type="entry name" value="NUDIX_hydrolase_CS"/>
</dbReference>
<dbReference type="SUPFAM" id="SSF55811">
    <property type="entry name" value="Nudix"/>
    <property type="match status" value="1"/>
</dbReference>
<sequence length="200" mass="23046">MYTIFKNDVSIILTDDLNRIGTKSYLLWKELQGEKVLDQLLSLGLKSVFIYHQDLAVMWRGFKNEFKIIEASGGIVKNNFDQFLFIFRLGKWDLPKGKIEKGETKELAALREVKEECGFKTLFLGREIVPTCHLYTEGQHEVLKISYWYEMYSTDTELTPQTEEDITGLKWVGKDELNLVLGDTYPSISLLVDAYLSAAQ</sequence>
<organism evidence="4 5">
    <name type="scientific">Lutimonas vermicola</name>
    <dbReference type="NCBI Taxonomy" id="414288"/>
    <lineage>
        <taxon>Bacteria</taxon>
        <taxon>Pseudomonadati</taxon>
        <taxon>Bacteroidota</taxon>
        <taxon>Flavobacteriia</taxon>
        <taxon>Flavobacteriales</taxon>
        <taxon>Flavobacteriaceae</taxon>
        <taxon>Lutimonas</taxon>
    </lineage>
</organism>
<dbReference type="InterPro" id="IPR020476">
    <property type="entry name" value="Nudix_hydrolase"/>
</dbReference>
<dbReference type="InterPro" id="IPR000086">
    <property type="entry name" value="NUDIX_hydrolase_dom"/>
</dbReference>
<feature type="domain" description="Nudix hydrolase" evidence="3">
    <location>
        <begin position="67"/>
        <end position="196"/>
    </location>
</feature>
<evidence type="ECO:0000313" key="4">
    <source>
        <dbReference type="EMBL" id="MEL4454365.1"/>
    </source>
</evidence>
<gene>
    <name evidence="4" type="ORF">AABB81_00545</name>
</gene>